<proteinExistence type="predicted"/>
<gene>
    <name evidence="2" type="ORF">BSTOLATCC_MIC11866</name>
</gene>
<dbReference type="Proteomes" id="UP001162131">
    <property type="component" value="Unassembled WGS sequence"/>
</dbReference>
<feature type="domain" description="MULE transposase" evidence="1">
    <location>
        <begin position="2"/>
        <end position="70"/>
    </location>
</feature>
<organism evidence="2 3">
    <name type="scientific">Blepharisma stoltei</name>
    <dbReference type="NCBI Taxonomy" id="1481888"/>
    <lineage>
        <taxon>Eukaryota</taxon>
        <taxon>Sar</taxon>
        <taxon>Alveolata</taxon>
        <taxon>Ciliophora</taxon>
        <taxon>Postciliodesmatophora</taxon>
        <taxon>Heterotrichea</taxon>
        <taxon>Heterotrichida</taxon>
        <taxon>Blepharismidae</taxon>
        <taxon>Blepharisma</taxon>
    </lineage>
</organism>
<dbReference type="InterPro" id="IPR018289">
    <property type="entry name" value="MULE_transposase_dom"/>
</dbReference>
<dbReference type="EMBL" id="CAJZBQ010000012">
    <property type="protein sequence ID" value="CAG9314717.1"/>
    <property type="molecule type" value="Genomic_DNA"/>
</dbReference>
<name>A0AAU9IJS4_9CILI</name>
<sequence>MVPLLWALLPDKATTTYERLLSLIKKEAERIGLAFSTKAFQIDFEMAVINAIAILFPYAQIRGCFFHFSQCLWHKNSRVRLSNRLQDWWLST</sequence>
<keyword evidence="3" id="KW-1185">Reference proteome</keyword>
<evidence type="ECO:0000313" key="2">
    <source>
        <dbReference type="EMBL" id="CAG9314717.1"/>
    </source>
</evidence>
<dbReference type="AlphaFoldDB" id="A0AAU9IJS4"/>
<evidence type="ECO:0000313" key="3">
    <source>
        <dbReference type="Proteomes" id="UP001162131"/>
    </source>
</evidence>
<reference evidence="2" key="1">
    <citation type="submission" date="2021-09" db="EMBL/GenBank/DDBJ databases">
        <authorList>
            <consortium name="AG Swart"/>
            <person name="Singh M."/>
            <person name="Singh A."/>
            <person name="Seah K."/>
            <person name="Emmerich C."/>
        </authorList>
    </citation>
    <scope>NUCLEOTIDE SEQUENCE</scope>
    <source>
        <strain evidence="2">ATCC30299</strain>
    </source>
</reference>
<accession>A0AAU9IJS4</accession>
<comment type="caution">
    <text evidence="2">The sequence shown here is derived from an EMBL/GenBank/DDBJ whole genome shotgun (WGS) entry which is preliminary data.</text>
</comment>
<dbReference type="Pfam" id="PF10551">
    <property type="entry name" value="MULE"/>
    <property type="match status" value="1"/>
</dbReference>
<protein>
    <recommendedName>
        <fullName evidence="1">MULE transposase domain-containing protein</fullName>
    </recommendedName>
</protein>
<evidence type="ECO:0000259" key="1">
    <source>
        <dbReference type="Pfam" id="PF10551"/>
    </source>
</evidence>